<protein>
    <submittedName>
        <fullName evidence="2">Uncharacterized protein</fullName>
    </submittedName>
</protein>
<evidence type="ECO:0000256" key="1">
    <source>
        <dbReference type="SAM" id="MobiDB-lite"/>
    </source>
</evidence>
<feature type="compositionally biased region" description="Basic and acidic residues" evidence="1">
    <location>
        <begin position="1"/>
        <end position="10"/>
    </location>
</feature>
<feature type="region of interest" description="Disordered" evidence="1">
    <location>
        <begin position="34"/>
        <end position="126"/>
    </location>
</feature>
<feature type="compositionally biased region" description="Low complexity" evidence="1">
    <location>
        <begin position="92"/>
        <end position="115"/>
    </location>
</feature>
<keyword evidence="3" id="KW-1185">Reference proteome</keyword>
<dbReference type="Proteomes" id="UP001189429">
    <property type="component" value="Unassembled WGS sequence"/>
</dbReference>
<evidence type="ECO:0000313" key="3">
    <source>
        <dbReference type="Proteomes" id="UP001189429"/>
    </source>
</evidence>
<comment type="caution">
    <text evidence="2">The sequence shown here is derived from an EMBL/GenBank/DDBJ whole genome shotgun (WGS) entry which is preliminary data.</text>
</comment>
<accession>A0ABN9PTN8</accession>
<gene>
    <name evidence="2" type="ORF">PCOR1329_LOCUS5035</name>
</gene>
<dbReference type="EMBL" id="CAUYUJ010001315">
    <property type="protein sequence ID" value="CAK0795328.1"/>
    <property type="molecule type" value="Genomic_DNA"/>
</dbReference>
<proteinExistence type="predicted"/>
<name>A0ABN9PTN8_9DINO</name>
<sequence length="165" mass="17815">MTQRPSDRLHARPTAPSALGCSQWEVQIQGPLGPHWARATLGNARPPREKNTHPSPKMRGAAQGIREAASAALRRRTQRGGAKGAYRCPVSARVPSGPGRAARGGPAAARPASSQRSRRRRAAAPPRPATVICVSLSCSIHEHEPWPQRGFVRVYASFLSNRARL</sequence>
<reference evidence="2" key="1">
    <citation type="submission" date="2023-10" db="EMBL/GenBank/DDBJ databases">
        <authorList>
            <person name="Chen Y."/>
            <person name="Shah S."/>
            <person name="Dougan E. K."/>
            <person name="Thang M."/>
            <person name="Chan C."/>
        </authorList>
    </citation>
    <scope>NUCLEOTIDE SEQUENCE [LARGE SCALE GENOMIC DNA]</scope>
</reference>
<organism evidence="2 3">
    <name type="scientific">Prorocentrum cordatum</name>
    <dbReference type="NCBI Taxonomy" id="2364126"/>
    <lineage>
        <taxon>Eukaryota</taxon>
        <taxon>Sar</taxon>
        <taxon>Alveolata</taxon>
        <taxon>Dinophyceae</taxon>
        <taxon>Prorocentrales</taxon>
        <taxon>Prorocentraceae</taxon>
        <taxon>Prorocentrum</taxon>
    </lineage>
</organism>
<evidence type="ECO:0000313" key="2">
    <source>
        <dbReference type="EMBL" id="CAK0795328.1"/>
    </source>
</evidence>
<feature type="region of interest" description="Disordered" evidence="1">
    <location>
        <begin position="1"/>
        <end position="21"/>
    </location>
</feature>